<dbReference type="InterPro" id="IPR012373">
    <property type="entry name" value="Ferrdict_sens_TM"/>
</dbReference>
<organism evidence="3 4">
    <name type="scientific">Pigmentiphaga aceris</name>
    <dbReference type="NCBI Taxonomy" id="1940612"/>
    <lineage>
        <taxon>Bacteria</taxon>
        <taxon>Pseudomonadati</taxon>
        <taxon>Pseudomonadota</taxon>
        <taxon>Betaproteobacteria</taxon>
        <taxon>Burkholderiales</taxon>
        <taxon>Alcaligenaceae</taxon>
        <taxon>Pigmentiphaga</taxon>
    </lineage>
</organism>
<protein>
    <submittedName>
        <fullName evidence="3">DUF4880 domain-containing protein</fullName>
    </submittedName>
</protein>
<sequence>MSLAHDSVPLDHKVLAAAAEWYALLSSGQVTERDRSDWQQWFERSAAHRAAWQRVEAVSQQFEPVVAGRIERMASVAGLDTAARQRRQRRTVLRSFALLGTTGALVWGGAQTAPGQRLLAAARADHATGVGGFLALRLEDGTQVWLNTDTALRVDYRSDLRQLVLLRGEVSIATAADAARPFVVLTTEGHFQALGTRFNVSSSADETSLSVFEGLVRARFAPAGEAAAPAYDVAAGMQLRGNRRQVSAMTAVTNDAGAWTRRILQVQEAPLASVVAHLARYRPGHLGYSDDIAALSVTGTFPLDDIDRALHMLTLVLPVQVRSPLPWWTTIQAR</sequence>
<reference evidence="3 4" key="1">
    <citation type="submission" date="2019-08" db="EMBL/GenBank/DDBJ databases">
        <title>Amphibian skin-associated Pigmentiphaga: genome sequence and occurrence across geography and hosts.</title>
        <authorList>
            <person name="Bletz M.C."/>
            <person name="Bunk B."/>
            <person name="Sproeer C."/>
            <person name="Biwer P."/>
            <person name="Reiter S."/>
            <person name="Rabemananjara F.C.E."/>
            <person name="Schulz S."/>
            <person name="Overmann J."/>
            <person name="Vences M."/>
        </authorList>
    </citation>
    <scope>NUCLEOTIDE SEQUENCE [LARGE SCALE GENOMIC DNA]</scope>
    <source>
        <strain evidence="3 4">Mada1488</strain>
    </source>
</reference>
<dbReference type="InterPro" id="IPR006860">
    <property type="entry name" value="FecR"/>
</dbReference>
<dbReference type="Pfam" id="PF16220">
    <property type="entry name" value="DUF4880"/>
    <property type="match status" value="1"/>
</dbReference>
<dbReference type="Gene3D" id="2.60.120.1440">
    <property type="match status" value="1"/>
</dbReference>
<dbReference type="Pfam" id="PF04773">
    <property type="entry name" value="FecR"/>
    <property type="match status" value="1"/>
</dbReference>
<feature type="domain" description="FecR protein" evidence="1">
    <location>
        <begin position="125"/>
        <end position="217"/>
    </location>
</feature>
<dbReference type="PANTHER" id="PTHR30273:SF2">
    <property type="entry name" value="PROTEIN FECR"/>
    <property type="match status" value="1"/>
</dbReference>
<dbReference type="OrthoDB" id="8684926at2"/>
<dbReference type="PANTHER" id="PTHR30273">
    <property type="entry name" value="PERIPLASMIC SIGNAL SENSOR AND SIGMA FACTOR ACTIVATOR FECR-RELATED"/>
    <property type="match status" value="1"/>
</dbReference>
<keyword evidence="4" id="KW-1185">Reference proteome</keyword>
<accession>A0A5C0AX13</accession>
<dbReference type="EMBL" id="CP043046">
    <property type="protein sequence ID" value="QEI05370.1"/>
    <property type="molecule type" value="Genomic_DNA"/>
</dbReference>
<feature type="domain" description="FecR N-terminal" evidence="2">
    <location>
        <begin position="17"/>
        <end position="58"/>
    </location>
</feature>
<evidence type="ECO:0000313" key="3">
    <source>
        <dbReference type="EMBL" id="QEI05370.1"/>
    </source>
</evidence>
<dbReference type="KEGG" id="pacr:FXN63_05570"/>
<dbReference type="Proteomes" id="UP000325161">
    <property type="component" value="Chromosome"/>
</dbReference>
<evidence type="ECO:0000259" key="2">
    <source>
        <dbReference type="Pfam" id="PF16220"/>
    </source>
</evidence>
<dbReference type="InterPro" id="IPR032623">
    <property type="entry name" value="FecR_N"/>
</dbReference>
<proteinExistence type="predicted"/>
<name>A0A5C0AX13_9BURK</name>
<evidence type="ECO:0000259" key="1">
    <source>
        <dbReference type="Pfam" id="PF04773"/>
    </source>
</evidence>
<dbReference type="GO" id="GO:0016989">
    <property type="term" value="F:sigma factor antagonist activity"/>
    <property type="evidence" value="ECO:0007669"/>
    <property type="project" value="TreeGrafter"/>
</dbReference>
<dbReference type="AlphaFoldDB" id="A0A5C0AX13"/>
<dbReference type="RefSeq" id="WP_148813529.1">
    <property type="nucleotide sequence ID" value="NZ_CP043046.1"/>
</dbReference>
<dbReference type="PIRSF" id="PIRSF018266">
    <property type="entry name" value="FecR"/>
    <property type="match status" value="1"/>
</dbReference>
<gene>
    <name evidence="3" type="ORF">FXN63_05570</name>
</gene>
<evidence type="ECO:0000313" key="4">
    <source>
        <dbReference type="Proteomes" id="UP000325161"/>
    </source>
</evidence>